<dbReference type="Proteomes" id="UP000821837">
    <property type="component" value="Unassembled WGS sequence"/>
</dbReference>
<dbReference type="GO" id="GO:0005667">
    <property type="term" value="C:transcription regulator complex"/>
    <property type="evidence" value="ECO:0007669"/>
    <property type="project" value="TreeGrafter"/>
</dbReference>
<keyword evidence="4" id="KW-0804">Transcription</keyword>
<dbReference type="GO" id="GO:0000978">
    <property type="term" value="F:RNA polymerase II cis-regulatory region sequence-specific DNA binding"/>
    <property type="evidence" value="ECO:0007669"/>
    <property type="project" value="TreeGrafter"/>
</dbReference>
<dbReference type="PANTHER" id="PTHR11462:SF35">
    <property type="entry name" value="TRANSCRIPTION FACTOR JRA"/>
    <property type="match status" value="1"/>
</dbReference>
<evidence type="ECO:0000256" key="3">
    <source>
        <dbReference type="ARBA" id="ARBA00023125"/>
    </source>
</evidence>
<feature type="region of interest" description="Disordered" evidence="5">
    <location>
        <begin position="1"/>
        <end position="48"/>
    </location>
</feature>
<comment type="caution">
    <text evidence="7">The sequence shown here is derived from an EMBL/GenBank/DDBJ whole genome shotgun (WGS) entry which is preliminary data.</text>
</comment>
<evidence type="ECO:0000256" key="2">
    <source>
        <dbReference type="ARBA" id="ARBA00023015"/>
    </source>
</evidence>
<dbReference type="InterPro" id="IPR004827">
    <property type="entry name" value="bZIP"/>
</dbReference>
<dbReference type="InterPro" id="IPR002112">
    <property type="entry name" value="Leuzip_Jun"/>
</dbReference>
<keyword evidence="8" id="KW-1185">Reference proteome</keyword>
<organism evidence="7 8">
    <name type="scientific">Rhipicephalus sanguineus</name>
    <name type="common">Brown dog tick</name>
    <name type="synonym">Ixodes sanguineus</name>
    <dbReference type="NCBI Taxonomy" id="34632"/>
    <lineage>
        <taxon>Eukaryota</taxon>
        <taxon>Metazoa</taxon>
        <taxon>Ecdysozoa</taxon>
        <taxon>Arthropoda</taxon>
        <taxon>Chelicerata</taxon>
        <taxon>Arachnida</taxon>
        <taxon>Acari</taxon>
        <taxon>Parasitiformes</taxon>
        <taxon>Ixodida</taxon>
        <taxon>Ixodoidea</taxon>
        <taxon>Ixodidae</taxon>
        <taxon>Rhipicephalinae</taxon>
        <taxon>Rhipicephalus</taxon>
        <taxon>Rhipicephalus</taxon>
    </lineage>
</organism>
<dbReference type="SUPFAM" id="SSF57959">
    <property type="entry name" value="Leucine zipper domain"/>
    <property type="match status" value="1"/>
</dbReference>
<name>A0A9D4PC98_RHISA</name>
<dbReference type="AlphaFoldDB" id="A0A9D4PC98"/>
<keyword evidence="3" id="KW-0238">DNA-binding</keyword>
<dbReference type="InterPro" id="IPR050946">
    <property type="entry name" value="AP-1_TF_bZIP"/>
</dbReference>
<feature type="region of interest" description="Disordered" evidence="5">
    <location>
        <begin position="97"/>
        <end position="124"/>
    </location>
</feature>
<comment type="similarity">
    <text evidence="1">Belongs to the bZIP family. Jun subfamily.</text>
</comment>
<dbReference type="Pfam" id="PF00170">
    <property type="entry name" value="bZIP_1"/>
    <property type="match status" value="1"/>
</dbReference>
<feature type="compositionally biased region" description="Basic and acidic residues" evidence="5">
    <location>
        <begin position="115"/>
        <end position="124"/>
    </location>
</feature>
<accession>A0A9D4PC98</accession>
<reference evidence="7" key="2">
    <citation type="submission" date="2021-09" db="EMBL/GenBank/DDBJ databases">
        <authorList>
            <person name="Jia N."/>
            <person name="Wang J."/>
            <person name="Shi W."/>
            <person name="Du L."/>
            <person name="Sun Y."/>
            <person name="Zhan W."/>
            <person name="Jiang J."/>
            <person name="Wang Q."/>
            <person name="Zhang B."/>
            <person name="Ji P."/>
            <person name="Sakyi L.B."/>
            <person name="Cui X."/>
            <person name="Yuan T."/>
            <person name="Jiang B."/>
            <person name="Yang W."/>
            <person name="Lam T.T.-Y."/>
            <person name="Chang Q."/>
            <person name="Ding S."/>
            <person name="Wang X."/>
            <person name="Zhu J."/>
            <person name="Ruan X."/>
            <person name="Zhao L."/>
            <person name="Wei J."/>
            <person name="Que T."/>
            <person name="Du C."/>
            <person name="Cheng J."/>
            <person name="Dai P."/>
            <person name="Han X."/>
            <person name="Huang E."/>
            <person name="Gao Y."/>
            <person name="Liu J."/>
            <person name="Shao H."/>
            <person name="Ye R."/>
            <person name="Li L."/>
            <person name="Wei W."/>
            <person name="Wang X."/>
            <person name="Wang C."/>
            <person name="Huo Q."/>
            <person name="Li W."/>
            <person name="Guo W."/>
            <person name="Chen H."/>
            <person name="Chen S."/>
            <person name="Zhou L."/>
            <person name="Zhou L."/>
            <person name="Ni X."/>
            <person name="Tian J."/>
            <person name="Zhou Y."/>
            <person name="Sheng Y."/>
            <person name="Liu T."/>
            <person name="Pan Y."/>
            <person name="Xia L."/>
            <person name="Li J."/>
            <person name="Zhao F."/>
            <person name="Cao W."/>
        </authorList>
    </citation>
    <scope>NUCLEOTIDE SEQUENCE</scope>
    <source>
        <strain evidence="7">Rsan-2018</strain>
        <tissue evidence="7">Larvae</tissue>
    </source>
</reference>
<evidence type="ECO:0000313" key="8">
    <source>
        <dbReference type="Proteomes" id="UP000821837"/>
    </source>
</evidence>
<dbReference type="Gene3D" id="1.20.5.170">
    <property type="match status" value="1"/>
</dbReference>
<protein>
    <recommendedName>
        <fullName evidence="6">BZIP domain-containing protein</fullName>
    </recommendedName>
</protein>
<dbReference type="PROSITE" id="PS50217">
    <property type="entry name" value="BZIP"/>
    <property type="match status" value="1"/>
</dbReference>
<dbReference type="GO" id="GO:0042127">
    <property type="term" value="P:regulation of cell population proliferation"/>
    <property type="evidence" value="ECO:0007669"/>
    <property type="project" value="TreeGrafter"/>
</dbReference>
<dbReference type="SMART" id="SM00338">
    <property type="entry name" value="BRLZ"/>
    <property type="match status" value="1"/>
</dbReference>
<dbReference type="PROSITE" id="PS00036">
    <property type="entry name" value="BZIP_BASIC"/>
    <property type="match status" value="1"/>
</dbReference>
<dbReference type="EMBL" id="JABSTV010001255">
    <property type="protein sequence ID" value="KAH7935080.1"/>
    <property type="molecule type" value="Genomic_DNA"/>
</dbReference>
<dbReference type="VEuPathDB" id="VectorBase:RSAN_031777"/>
<evidence type="ECO:0000256" key="5">
    <source>
        <dbReference type="SAM" id="MobiDB-lite"/>
    </source>
</evidence>
<proteinExistence type="inferred from homology"/>
<dbReference type="GO" id="GO:0000981">
    <property type="term" value="F:DNA-binding transcription factor activity, RNA polymerase II-specific"/>
    <property type="evidence" value="ECO:0007669"/>
    <property type="project" value="TreeGrafter"/>
</dbReference>
<dbReference type="GO" id="GO:0051726">
    <property type="term" value="P:regulation of cell cycle"/>
    <property type="evidence" value="ECO:0007669"/>
    <property type="project" value="TreeGrafter"/>
</dbReference>
<dbReference type="InterPro" id="IPR046347">
    <property type="entry name" value="bZIP_sf"/>
</dbReference>
<reference evidence="7" key="1">
    <citation type="journal article" date="2020" name="Cell">
        <title>Large-Scale Comparative Analyses of Tick Genomes Elucidate Their Genetic Diversity and Vector Capacities.</title>
        <authorList>
            <consortium name="Tick Genome and Microbiome Consortium (TIGMIC)"/>
            <person name="Jia N."/>
            <person name="Wang J."/>
            <person name="Shi W."/>
            <person name="Du L."/>
            <person name="Sun Y."/>
            <person name="Zhan W."/>
            <person name="Jiang J.F."/>
            <person name="Wang Q."/>
            <person name="Zhang B."/>
            <person name="Ji P."/>
            <person name="Bell-Sakyi L."/>
            <person name="Cui X.M."/>
            <person name="Yuan T.T."/>
            <person name="Jiang B.G."/>
            <person name="Yang W.F."/>
            <person name="Lam T.T."/>
            <person name="Chang Q.C."/>
            <person name="Ding S.J."/>
            <person name="Wang X.J."/>
            <person name="Zhu J.G."/>
            <person name="Ruan X.D."/>
            <person name="Zhao L."/>
            <person name="Wei J.T."/>
            <person name="Ye R.Z."/>
            <person name="Que T.C."/>
            <person name="Du C.H."/>
            <person name="Zhou Y.H."/>
            <person name="Cheng J.X."/>
            <person name="Dai P.F."/>
            <person name="Guo W.B."/>
            <person name="Han X.H."/>
            <person name="Huang E.J."/>
            <person name="Li L.F."/>
            <person name="Wei W."/>
            <person name="Gao Y.C."/>
            <person name="Liu J.Z."/>
            <person name="Shao H.Z."/>
            <person name="Wang X."/>
            <person name="Wang C.C."/>
            <person name="Yang T.C."/>
            <person name="Huo Q.B."/>
            <person name="Li W."/>
            <person name="Chen H.Y."/>
            <person name="Chen S.E."/>
            <person name="Zhou L.G."/>
            <person name="Ni X.B."/>
            <person name="Tian J.H."/>
            <person name="Sheng Y."/>
            <person name="Liu T."/>
            <person name="Pan Y.S."/>
            <person name="Xia L.Y."/>
            <person name="Li J."/>
            <person name="Zhao F."/>
            <person name="Cao W.C."/>
        </authorList>
    </citation>
    <scope>NUCLEOTIDE SEQUENCE</scope>
    <source>
        <strain evidence="7">Rsan-2018</strain>
    </source>
</reference>
<dbReference type="PRINTS" id="PR00043">
    <property type="entry name" value="LEUZIPPRJUN"/>
</dbReference>
<evidence type="ECO:0000256" key="4">
    <source>
        <dbReference type="ARBA" id="ARBA00023163"/>
    </source>
</evidence>
<evidence type="ECO:0000259" key="6">
    <source>
        <dbReference type="PROSITE" id="PS50217"/>
    </source>
</evidence>
<evidence type="ECO:0000256" key="1">
    <source>
        <dbReference type="ARBA" id="ARBA00006882"/>
    </source>
</evidence>
<sequence>MTTYESAQEMQEQLSSCEELSSRKRSMTLDLDNAGRSEHSSEEGCSSCLLTTPDLDKLQLTSPELEEFIMVTGDYVKDKTQMVPAVDDTPPVWYISSDEDSSCGDSAPPTTMPEVPRKQSRHEEFSLRKRTVALDYDNGRPYQHYSKQARMLQKVPRPADEHPLSSINMLDREKTKIEEKRRRNRIAQKKCRQRQIDYNLQLQVRVRELKTEIAWMKSTASPLLHRLHWLRQEVSRHVTQGCQI</sequence>
<dbReference type="PANTHER" id="PTHR11462">
    <property type="entry name" value="JUN TRANSCRIPTION FACTOR-RELATED"/>
    <property type="match status" value="1"/>
</dbReference>
<feature type="domain" description="BZIP" evidence="6">
    <location>
        <begin position="174"/>
        <end position="237"/>
    </location>
</feature>
<feature type="compositionally biased region" description="Basic and acidic residues" evidence="5">
    <location>
        <begin position="33"/>
        <end position="42"/>
    </location>
</feature>
<evidence type="ECO:0000313" key="7">
    <source>
        <dbReference type="EMBL" id="KAH7935080.1"/>
    </source>
</evidence>
<keyword evidence="2" id="KW-0805">Transcription regulation</keyword>
<feature type="compositionally biased region" description="Low complexity" evidence="5">
    <location>
        <begin position="8"/>
        <end position="19"/>
    </location>
</feature>
<gene>
    <name evidence="7" type="ORF">HPB52_003684</name>
</gene>